<dbReference type="Proteomes" id="UP001058533">
    <property type="component" value="Chromosome"/>
</dbReference>
<accession>A0ABY5L9R6</accession>
<proteinExistence type="predicted"/>
<name>A0ABY5L9R6_9SPHN</name>
<keyword evidence="2" id="KW-1185">Reference proteome</keyword>
<dbReference type="RefSeq" id="WP_256506351.1">
    <property type="nucleotide sequence ID" value="NZ_CP101740.1"/>
</dbReference>
<gene>
    <name evidence="1" type="ORF">NMP03_15310</name>
</gene>
<sequence length="62" mass="6714">MLALRAHHIGSQPVVLSATGERLGNLVVPLNPTRRGLIRATTAAKAARVDLRYLGPDDLWIT</sequence>
<organism evidence="1 2">
    <name type="scientific">Sphingomonas qomolangmaensis</name>
    <dbReference type="NCBI Taxonomy" id="2918765"/>
    <lineage>
        <taxon>Bacteria</taxon>
        <taxon>Pseudomonadati</taxon>
        <taxon>Pseudomonadota</taxon>
        <taxon>Alphaproteobacteria</taxon>
        <taxon>Sphingomonadales</taxon>
        <taxon>Sphingomonadaceae</taxon>
        <taxon>Sphingomonas</taxon>
    </lineage>
</organism>
<reference evidence="1" key="1">
    <citation type="submission" date="2022-07" db="EMBL/GenBank/DDBJ databases">
        <title>Sphingomonas sp. nov., a novel bacterium isolated from the north slope of the Mount Everest.</title>
        <authorList>
            <person name="Cui X."/>
            <person name="Liu Y."/>
        </authorList>
    </citation>
    <scope>NUCLEOTIDE SEQUENCE</scope>
    <source>
        <strain evidence="1">S5-59</strain>
    </source>
</reference>
<protein>
    <submittedName>
        <fullName evidence="1">Uncharacterized protein</fullName>
    </submittedName>
</protein>
<evidence type="ECO:0000313" key="1">
    <source>
        <dbReference type="EMBL" id="UUL82515.1"/>
    </source>
</evidence>
<dbReference type="EMBL" id="CP101740">
    <property type="protein sequence ID" value="UUL82515.1"/>
    <property type="molecule type" value="Genomic_DNA"/>
</dbReference>
<evidence type="ECO:0000313" key="2">
    <source>
        <dbReference type="Proteomes" id="UP001058533"/>
    </source>
</evidence>